<keyword evidence="2 5" id="KW-0812">Transmembrane</keyword>
<reference evidence="7" key="1">
    <citation type="journal article" date="2022" name="Front. Microbiol.">
        <title>Genome-based taxonomic rearrangement of Oceanobacter-related bacteria including the description of Thalassolituus hydrocarbonoclasticus sp. nov. and Thalassolituus pacificus sp. nov. and emended description of the genus Thalassolituus.</title>
        <authorList>
            <person name="Dong C."/>
            <person name="Wei L."/>
            <person name="Wang J."/>
            <person name="Lai Q."/>
            <person name="Huang Z."/>
            <person name="Shao Z."/>
        </authorList>
    </citation>
    <scope>NUCLEOTIDE SEQUENCE</scope>
    <source>
        <strain evidence="7">59MF3M-4</strain>
    </source>
</reference>
<dbReference type="RefSeq" id="WP_260976351.1">
    <property type="nucleotide sequence ID" value="NZ_JAOANI010000019.1"/>
</dbReference>
<dbReference type="Gene3D" id="3.30.750.24">
    <property type="entry name" value="STAS domain"/>
    <property type="match status" value="1"/>
</dbReference>
<evidence type="ECO:0000256" key="3">
    <source>
        <dbReference type="ARBA" id="ARBA00022989"/>
    </source>
</evidence>
<dbReference type="Proteomes" id="UP001147830">
    <property type="component" value="Unassembled WGS sequence"/>
</dbReference>
<dbReference type="SUPFAM" id="SSF52091">
    <property type="entry name" value="SpoIIaa-like"/>
    <property type="match status" value="1"/>
</dbReference>
<dbReference type="InterPro" id="IPR002645">
    <property type="entry name" value="STAS_dom"/>
</dbReference>
<dbReference type="EMBL" id="JAOANI010000019">
    <property type="protein sequence ID" value="MCT7359482.1"/>
    <property type="molecule type" value="Genomic_DNA"/>
</dbReference>
<sequence>MRLTNTLSGYQRRWLMSDITAGLVVAALITPQAMAYALLAGMPPQAGLYAALLPVLAYALLGSSPILAVGPVAVIALMTFEALHNVATPGSAEYLSMASALALLTGLWLLLFYLIDLGRWTTFISHSVISAFTSATAILIVVSQLKYITGIPLPGGSSLWQTATHLSNDYPQWQPEAVAIALAALLLLYSWQWLIPKITCRLPLWLSSLLNKAGPLAAVAMGIAVVQAVTPTIATIGELPAGLPVLALPALTIDQWQTLLPAAAVIALIGYLSSLSVAEALAPLPDSTSAANAEPSTPPRLRTNQELLALGIANLAAAINQAFPVAGGFGRSVVNRAAGARTQLASIITVVLVALVCLFASRLFMDLPYAVLAVIIVSAVLPLISFSDARRAWHFQKSDGLVWLTTFTAVLAAGAVDGILLGMVLSLVLYLRRSSEPHIAEIGRVGDSDHFRNVKRHQVTTSTQVLMIRIDENLYFANGQYLEDVIRQRLQSGGHIRHVVLVGSAINHIDFSGFETLQHLLRELRKQHIQLHLAEVKGPVMDQLGKTNLLEELAPGQVFFTASEALRTLADC</sequence>
<protein>
    <submittedName>
        <fullName evidence="7">SulP family inorganic anion transporter</fullName>
    </submittedName>
</protein>
<feature type="transmembrane region" description="Helical" evidence="5">
    <location>
        <begin position="216"/>
        <end position="236"/>
    </location>
</feature>
<dbReference type="PROSITE" id="PS50801">
    <property type="entry name" value="STAS"/>
    <property type="match status" value="1"/>
</dbReference>
<feature type="transmembrane region" description="Helical" evidence="5">
    <location>
        <begin position="20"/>
        <end position="39"/>
    </location>
</feature>
<organism evidence="7 8">
    <name type="scientific">Thalassolituus pacificus</name>
    <dbReference type="NCBI Taxonomy" id="2975440"/>
    <lineage>
        <taxon>Bacteria</taxon>
        <taxon>Pseudomonadati</taxon>
        <taxon>Pseudomonadota</taxon>
        <taxon>Gammaproteobacteria</taxon>
        <taxon>Oceanospirillales</taxon>
        <taxon>Oceanospirillaceae</taxon>
        <taxon>Thalassolituus</taxon>
    </lineage>
</organism>
<feature type="transmembrane region" description="Helical" evidence="5">
    <location>
        <begin position="344"/>
        <end position="364"/>
    </location>
</feature>
<name>A0A9X2WFI6_9GAMM</name>
<feature type="transmembrane region" description="Helical" evidence="5">
    <location>
        <begin position="127"/>
        <end position="148"/>
    </location>
</feature>
<evidence type="ECO:0000313" key="7">
    <source>
        <dbReference type="EMBL" id="MCT7359482.1"/>
    </source>
</evidence>
<dbReference type="CDD" id="cd07042">
    <property type="entry name" value="STAS_SulP_like_sulfate_transporter"/>
    <property type="match status" value="1"/>
</dbReference>
<evidence type="ECO:0000256" key="4">
    <source>
        <dbReference type="ARBA" id="ARBA00023136"/>
    </source>
</evidence>
<dbReference type="InterPro" id="IPR001902">
    <property type="entry name" value="SLC26A/SulP_fam"/>
</dbReference>
<feature type="transmembrane region" description="Helical" evidence="5">
    <location>
        <begin position="370"/>
        <end position="389"/>
    </location>
</feature>
<keyword evidence="3 5" id="KW-1133">Transmembrane helix</keyword>
<feature type="transmembrane region" description="Helical" evidence="5">
    <location>
        <begin position="94"/>
        <end position="115"/>
    </location>
</feature>
<dbReference type="Pfam" id="PF01740">
    <property type="entry name" value="STAS"/>
    <property type="match status" value="1"/>
</dbReference>
<feature type="transmembrane region" description="Helical" evidence="5">
    <location>
        <begin position="256"/>
        <end position="278"/>
    </location>
</feature>
<keyword evidence="4 5" id="KW-0472">Membrane</keyword>
<evidence type="ECO:0000259" key="6">
    <source>
        <dbReference type="PROSITE" id="PS50801"/>
    </source>
</evidence>
<dbReference type="Pfam" id="PF00916">
    <property type="entry name" value="Sulfate_transp"/>
    <property type="match status" value="1"/>
</dbReference>
<dbReference type="AlphaFoldDB" id="A0A9X2WFI6"/>
<feature type="domain" description="STAS" evidence="6">
    <location>
        <begin position="455"/>
        <end position="569"/>
    </location>
</feature>
<gene>
    <name evidence="7" type="ORF">NYR02_10650</name>
</gene>
<evidence type="ECO:0000256" key="5">
    <source>
        <dbReference type="SAM" id="Phobius"/>
    </source>
</evidence>
<evidence type="ECO:0000313" key="8">
    <source>
        <dbReference type="Proteomes" id="UP001147830"/>
    </source>
</evidence>
<keyword evidence="8" id="KW-1185">Reference proteome</keyword>
<dbReference type="InterPro" id="IPR011547">
    <property type="entry name" value="SLC26A/SulP_dom"/>
</dbReference>
<feature type="transmembrane region" description="Helical" evidence="5">
    <location>
        <begin position="177"/>
        <end position="195"/>
    </location>
</feature>
<evidence type="ECO:0000256" key="2">
    <source>
        <dbReference type="ARBA" id="ARBA00022692"/>
    </source>
</evidence>
<comment type="caution">
    <text evidence="7">The sequence shown here is derived from an EMBL/GenBank/DDBJ whole genome shotgun (WGS) entry which is preliminary data.</text>
</comment>
<feature type="transmembrane region" description="Helical" evidence="5">
    <location>
        <begin position="401"/>
        <end position="431"/>
    </location>
</feature>
<comment type="subcellular location">
    <subcellularLocation>
        <location evidence="1">Membrane</location>
        <topology evidence="1">Multi-pass membrane protein</topology>
    </subcellularLocation>
</comment>
<dbReference type="GO" id="GO:0016020">
    <property type="term" value="C:membrane"/>
    <property type="evidence" value="ECO:0007669"/>
    <property type="project" value="UniProtKB-SubCell"/>
</dbReference>
<accession>A0A9X2WFI6</accession>
<reference evidence="7" key="2">
    <citation type="submission" date="2022-08" db="EMBL/GenBank/DDBJ databases">
        <authorList>
            <person name="Dong C."/>
        </authorList>
    </citation>
    <scope>NUCLEOTIDE SEQUENCE</scope>
    <source>
        <strain evidence="7">59MF3M-4</strain>
    </source>
</reference>
<proteinExistence type="predicted"/>
<dbReference type="PANTHER" id="PTHR11814">
    <property type="entry name" value="SULFATE TRANSPORTER"/>
    <property type="match status" value="1"/>
</dbReference>
<evidence type="ECO:0000256" key="1">
    <source>
        <dbReference type="ARBA" id="ARBA00004141"/>
    </source>
</evidence>
<feature type="transmembrane region" description="Helical" evidence="5">
    <location>
        <begin position="51"/>
        <end position="74"/>
    </location>
</feature>
<dbReference type="InterPro" id="IPR036513">
    <property type="entry name" value="STAS_dom_sf"/>
</dbReference>
<dbReference type="GO" id="GO:0055085">
    <property type="term" value="P:transmembrane transport"/>
    <property type="evidence" value="ECO:0007669"/>
    <property type="project" value="InterPro"/>
</dbReference>